<feature type="non-terminal residue" evidence="2">
    <location>
        <position position="1"/>
    </location>
</feature>
<evidence type="ECO:0000256" key="1">
    <source>
        <dbReference type="SAM" id="MobiDB-lite"/>
    </source>
</evidence>
<proteinExistence type="predicted"/>
<protein>
    <submittedName>
        <fullName evidence="2">Uncharacterized protein</fullName>
    </submittedName>
</protein>
<sequence>QKEGAKKEDRGRSRECRNTAVKNRPGLRRVELRISHPPTPGTLLLSYKDLNGGPGESKGGFN</sequence>
<feature type="region of interest" description="Disordered" evidence="1">
    <location>
        <begin position="1"/>
        <end position="22"/>
    </location>
</feature>
<organism evidence="2">
    <name type="scientific">marine sediment metagenome</name>
    <dbReference type="NCBI Taxonomy" id="412755"/>
    <lineage>
        <taxon>unclassified sequences</taxon>
        <taxon>metagenomes</taxon>
        <taxon>ecological metagenomes</taxon>
    </lineage>
</organism>
<accession>X1SRT2</accession>
<reference evidence="2" key="1">
    <citation type="journal article" date="2014" name="Front. Microbiol.">
        <title>High frequency of phylogenetically diverse reductive dehalogenase-homologous genes in deep subseafloor sedimentary metagenomes.</title>
        <authorList>
            <person name="Kawai M."/>
            <person name="Futagami T."/>
            <person name="Toyoda A."/>
            <person name="Takaki Y."/>
            <person name="Nishi S."/>
            <person name="Hori S."/>
            <person name="Arai W."/>
            <person name="Tsubouchi T."/>
            <person name="Morono Y."/>
            <person name="Uchiyama I."/>
            <person name="Ito T."/>
            <person name="Fujiyama A."/>
            <person name="Inagaki F."/>
            <person name="Takami H."/>
        </authorList>
    </citation>
    <scope>NUCLEOTIDE SEQUENCE</scope>
    <source>
        <strain evidence="2">Expedition CK06-06</strain>
    </source>
</reference>
<evidence type="ECO:0000313" key="2">
    <source>
        <dbReference type="EMBL" id="GAI70504.1"/>
    </source>
</evidence>
<name>X1SRT2_9ZZZZ</name>
<comment type="caution">
    <text evidence="2">The sequence shown here is derived from an EMBL/GenBank/DDBJ whole genome shotgun (WGS) entry which is preliminary data.</text>
</comment>
<feature type="compositionally biased region" description="Basic and acidic residues" evidence="1">
    <location>
        <begin position="1"/>
        <end position="17"/>
    </location>
</feature>
<gene>
    <name evidence="2" type="ORF">S12H4_06602</name>
</gene>
<dbReference type="AlphaFoldDB" id="X1SRT2"/>
<dbReference type="EMBL" id="BARW01002343">
    <property type="protein sequence ID" value="GAI70504.1"/>
    <property type="molecule type" value="Genomic_DNA"/>
</dbReference>